<feature type="transmembrane region" description="Helical" evidence="6">
    <location>
        <begin position="127"/>
        <end position="147"/>
    </location>
</feature>
<evidence type="ECO:0000256" key="5">
    <source>
        <dbReference type="ARBA" id="ARBA00023136"/>
    </source>
</evidence>
<comment type="subcellular location">
    <subcellularLocation>
        <location evidence="1">Cell membrane</location>
        <topology evidence="1">Multi-pass membrane protein</topology>
    </subcellularLocation>
</comment>
<gene>
    <name evidence="7" type="ORF">SPSIL_042780</name>
</gene>
<feature type="transmembrane region" description="Helical" evidence="6">
    <location>
        <begin position="159"/>
        <end position="178"/>
    </location>
</feature>
<feature type="transmembrane region" description="Helical" evidence="6">
    <location>
        <begin position="397"/>
        <end position="415"/>
    </location>
</feature>
<keyword evidence="8" id="KW-1185">Reference proteome</keyword>
<feature type="transmembrane region" description="Helical" evidence="6">
    <location>
        <begin position="344"/>
        <end position="363"/>
    </location>
</feature>
<keyword evidence="4 6" id="KW-1133">Transmembrane helix</keyword>
<dbReference type="RefSeq" id="WP_094603865.1">
    <property type="nucleotide sequence ID" value="NZ_CP155573.1"/>
</dbReference>
<feature type="transmembrane region" description="Helical" evidence="6">
    <location>
        <begin position="461"/>
        <end position="483"/>
    </location>
</feature>
<proteinExistence type="predicted"/>
<feature type="transmembrane region" description="Helical" evidence="6">
    <location>
        <begin position="427"/>
        <end position="449"/>
    </location>
</feature>
<evidence type="ECO:0000256" key="1">
    <source>
        <dbReference type="ARBA" id="ARBA00004651"/>
    </source>
</evidence>
<feature type="transmembrane region" description="Helical" evidence="6">
    <location>
        <begin position="370"/>
        <end position="391"/>
    </location>
</feature>
<keyword evidence="3 6" id="KW-0812">Transmembrane</keyword>
<feature type="transmembrane region" description="Helical" evidence="6">
    <location>
        <begin position="184"/>
        <end position="202"/>
    </location>
</feature>
<keyword evidence="2" id="KW-1003">Cell membrane</keyword>
<sequence length="500" mass="56468">MVKLVLAIRSLINKLKIILVHPTAYYSITVVLGQAMTVLSRLITNNILGPELVGMLAHIDLVRSYSMYFTSPFRSVIDMEMPIIRGKRDSIGEQNLISQSLMLSIVVNLIFAIGVAVFSLFTTDATLQTVFFIFCVTNVFFQLFSFYQILLRNFFQFKLLCIAILINTIIVNILSVYGAAEWGLIGYLTAQGIGMILLVLWLISRRLFPIGWNFDRETFRLIVFKGSWIGLGGIFYGILLEIDRTIVIATFPNKEIGYYSLVFLLIANLLVIVNTINATFIPIFLQSFGNGTKLKAIAVMLMENIIQRTFFFSLIIIILYILIPAVIPIVLPSFTPGIPYAQDSMIRILPLALVSLASTIFSACNRNKAILKFSLVGIIFGGCAIWCSILLNGSLYMVTWVVNAFLFLFGTIVFISSSRLLNIKWYIIIGFVFFLGMMMLFSIVIPYIAELQVYYLQQFFLLSEITSRFCIGIILLVLFASLWKLTYPFLLKLVSDPVES</sequence>
<dbReference type="PANTHER" id="PTHR30250">
    <property type="entry name" value="PST FAMILY PREDICTED COLANIC ACID TRANSPORTER"/>
    <property type="match status" value="1"/>
</dbReference>
<keyword evidence="5 6" id="KW-0472">Membrane</keyword>
<dbReference type="EMBL" id="CP155573">
    <property type="protein sequence ID" value="XFO68058.1"/>
    <property type="molecule type" value="Genomic_DNA"/>
</dbReference>
<accession>A0ABZ3IRJ7</accession>
<evidence type="ECO:0000256" key="4">
    <source>
        <dbReference type="ARBA" id="ARBA00022989"/>
    </source>
</evidence>
<evidence type="ECO:0000256" key="6">
    <source>
        <dbReference type="SAM" id="Phobius"/>
    </source>
</evidence>
<feature type="transmembrane region" description="Helical" evidence="6">
    <location>
        <begin position="259"/>
        <end position="285"/>
    </location>
</feature>
<feature type="transmembrane region" description="Helical" evidence="6">
    <location>
        <begin position="222"/>
        <end position="239"/>
    </location>
</feature>
<evidence type="ECO:0008006" key="9">
    <source>
        <dbReference type="Google" id="ProtNLM"/>
    </source>
</evidence>
<dbReference type="PANTHER" id="PTHR30250:SF11">
    <property type="entry name" value="O-ANTIGEN TRANSPORTER-RELATED"/>
    <property type="match status" value="1"/>
</dbReference>
<feature type="transmembrane region" description="Helical" evidence="6">
    <location>
        <begin position="310"/>
        <end position="332"/>
    </location>
</feature>
<name>A0ABZ3IRJ7_9FIRM</name>
<evidence type="ECO:0000313" key="7">
    <source>
        <dbReference type="EMBL" id="XFO68058.1"/>
    </source>
</evidence>
<reference evidence="7" key="1">
    <citation type="submission" date="2024-05" db="EMBL/GenBank/DDBJ databases">
        <title>Isolation and characterization of Sporomusa carbonis sp. nov., a carboxydotrophic hydrogenogen in the genus of Sporomusa isolated from a charcoal burning pile.</title>
        <authorList>
            <person name="Boeer T."/>
            <person name="Rosenbaum F."/>
            <person name="Eysell L."/>
            <person name="Mueller V."/>
            <person name="Daniel R."/>
            <person name="Poehlein A."/>
        </authorList>
    </citation>
    <scope>NUCLEOTIDE SEQUENCE [LARGE SCALE GENOMIC DNA]</scope>
    <source>
        <strain evidence="7">DSM 10669</strain>
    </source>
</reference>
<evidence type="ECO:0000256" key="2">
    <source>
        <dbReference type="ARBA" id="ARBA00022475"/>
    </source>
</evidence>
<organism evidence="7 8">
    <name type="scientific">Sporomusa silvacetica DSM 10669</name>
    <dbReference type="NCBI Taxonomy" id="1123289"/>
    <lineage>
        <taxon>Bacteria</taxon>
        <taxon>Bacillati</taxon>
        <taxon>Bacillota</taxon>
        <taxon>Negativicutes</taxon>
        <taxon>Selenomonadales</taxon>
        <taxon>Sporomusaceae</taxon>
        <taxon>Sporomusa</taxon>
    </lineage>
</organism>
<dbReference type="InterPro" id="IPR050833">
    <property type="entry name" value="Poly_Biosynth_Transport"/>
</dbReference>
<feature type="transmembrane region" description="Helical" evidence="6">
    <location>
        <begin position="101"/>
        <end position="121"/>
    </location>
</feature>
<protein>
    <recommendedName>
        <fullName evidence="9">Polysaccharide biosynthesis protein</fullName>
    </recommendedName>
</protein>
<evidence type="ECO:0000256" key="3">
    <source>
        <dbReference type="ARBA" id="ARBA00022692"/>
    </source>
</evidence>
<dbReference type="Proteomes" id="UP000216752">
    <property type="component" value="Chromosome"/>
</dbReference>
<evidence type="ECO:0000313" key="8">
    <source>
        <dbReference type="Proteomes" id="UP000216752"/>
    </source>
</evidence>